<dbReference type="SMART" id="SM01130">
    <property type="entry name" value="DHDPS"/>
    <property type="match status" value="1"/>
</dbReference>
<keyword evidence="1" id="KW-0456">Lyase</keyword>
<evidence type="ECO:0000313" key="2">
    <source>
        <dbReference type="EMBL" id="KKB12639.1"/>
    </source>
</evidence>
<evidence type="ECO:0000256" key="1">
    <source>
        <dbReference type="ARBA" id="ARBA00023239"/>
    </source>
</evidence>
<dbReference type="PATRIC" id="fig|443610.3.peg.3945"/>
<dbReference type="InterPro" id="IPR013785">
    <property type="entry name" value="Aldolase_TIM"/>
</dbReference>
<dbReference type="RefSeq" id="WP_046107848.1">
    <property type="nucleotide sequence ID" value="NZ_JZEX01000061.1"/>
</dbReference>
<dbReference type="STRING" id="443610.VE25_06945"/>
<dbReference type="PANTHER" id="PTHR12128">
    <property type="entry name" value="DIHYDRODIPICOLINATE SYNTHASE"/>
    <property type="match status" value="1"/>
</dbReference>
<dbReference type="SUPFAM" id="SSF51569">
    <property type="entry name" value="Aldolase"/>
    <property type="match status" value="1"/>
</dbReference>
<dbReference type="Pfam" id="PF00701">
    <property type="entry name" value="DHDPS"/>
    <property type="match status" value="1"/>
</dbReference>
<comment type="caution">
    <text evidence="2">The sequence shown here is derived from an EMBL/GenBank/DDBJ whole genome shotgun (WGS) entry which is preliminary data.</text>
</comment>
<keyword evidence="3" id="KW-1185">Reference proteome</keyword>
<dbReference type="AlphaFoldDB" id="A0A0F5FUV7"/>
<organism evidence="2 3">
    <name type="scientific">Devosia geojensis</name>
    <dbReference type="NCBI Taxonomy" id="443610"/>
    <lineage>
        <taxon>Bacteria</taxon>
        <taxon>Pseudomonadati</taxon>
        <taxon>Pseudomonadota</taxon>
        <taxon>Alphaproteobacteria</taxon>
        <taxon>Hyphomicrobiales</taxon>
        <taxon>Devosiaceae</taxon>
        <taxon>Devosia</taxon>
    </lineage>
</organism>
<sequence length="347" mass="37796">MNIRSFLRQGQVIPAHPLALDDFGVIDTRSQRALTRYYIEAGAGGVAVGVHTTQFEIHGNGMLKPVLEMAAEEAAGAGREFALVSGAVGKTEQAVREAQLARDLGYHAVLLSLGAMREASEDELIEHCRAVAAVMPLIGFYLQPAVGGRVLPYTFWRAFFAIDNVVAVKAAPFHRYWSLDVMRALVDSGRADEITLYTGNDDHILLDLVLPTQFTPGGETVCFTGGLLGQWAVWTKAAVALFEEARMHRQAGSVPAEFLTKAQQLTDANSAVFDVAGNFKGCIAGIQYVLWQQGLIPSMRCVSDHEVLSPGQVDAIERVRRAYPHLTDDAFVAANRSRWLDGARRAS</sequence>
<reference evidence="2 3" key="1">
    <citation type="submission" date="2015-03" db="EMBL/GenBank/DDBJ databases">
        <authorList>
            <person name="Hassan Y.I."/>
            <person name="Lepp D."/>
            <person name="Li X.-Z."/>
            <person name="Zhou T."/>
        </authorList>
    </citation>
    <scope>NUCLEOTIDE SEQUENCE [LARGE SCALE GENOMIC DNA]</scope>
    <source>
        <strain evidence="2 3">BD-c194</strain>
    </source>
</reference>
<evidence type="ECO:0000313" key="3">
    <source>
        <dbReference type="Proteomes" id="UP000033632"/>
    </source>
</evidence>
<dbReference type="InterPro" id="IPR002220">
    <property type="entry name" value="DapA-like"/>
</dbReference>
<dbReference type="OrthoDB" id="9770698at2"/>
<accession>A0A0F5FUV7</accession>
<dbReference type="Gene3D" id="3.20.20.70">
    <property type="entry name" value="Aldolase class I"/>
    <property type="match status" value="1"/>
</dbReference>
<dbReference type="Proteomes" id="UP000033632">
    <property type="component" value="Unassembled WGS sequence"/>
</dbReference>
<gene>
    <name evidence="2" type="ORF">VE25_06945</name>
</gene>
<dbReference type="PANTHER" id="PTHR12128:SF51">
    <property type="entry name" value="BLL4205 PROTEIN"/>
    <property type="match status" value="1"/>
</dbReference>
<name>A0A0F5FUV7_9HYPH</name>
<dbReference type="EMBL" id="JZEX01000061">
    <property type="protein sequence ID" value="KKB12639.1"/>
    <property type="molecule type" value="Genomic_DNA"/>
</dbReference>
<dbReference type="GO" id="GO:0008840">
    <property type="term" value="F:4-hydroxy-tetrahydrodipicolinate synthase activity"/>
    <property type="evidence" value="ECO:0007669"/>
    <property type="project" value="TreeGrafter"/>
</dbReference>
<proteinExistence type="predicted"/>
<protein>
    <submittedName>
        <fullName evidence="2">Dihydrodipicolinate synthetase</fullName>
    </submittedName>
</protein>